<keyword evidence="2 4" id="KW-0238">DNA-binding</keyword>
<organism evidence="6 7">
    <name type="scientific">Paenibacillus radicis</name>
    <name type="common">ex Gao et al. 2016</name>
    <dbReference type="NCBI Taxonomy" id="1737354"/>
    <lineage>
        <taxon>Bacteria</taxon>
        <taxon>Bacillati</taxon>
        <taxon>Bacillota</taxon>
        <taxon>Bacilli</taxon>
        <taxon>Bacillales</taxon>
        <taxon>Paenibacillaceae</taxon>
        <taxon>Paenibacillus</taxon>
    </lineage>
</organism>
<dbReference type="SUPFAM" id="SSF46689">
    <property type="entry name" value="Homeodomain-like"/>
    <property type="match status" value="1"/>
</dbReference>
<reference evidence="6 7" key="1">
    <citation type="journal article" date="2014" name="Int. J. Syst. Evol. Microbiol.">
        <title>Complete genome sequence of Corynebacterium casei LMG S-19264T (=DSM 44701T), isolated from a smear-ripened cheese.</title>
        <authorList>
            <consortium name="US DOE Joint Genome Institute (JGI-PGF)"/>
            <person name="Walter F."/>
            <person name="Albersmeier A."/>
            <person name="Kalinowski J."/>
            <person name="Ruckert C."/>
        </authorList>
    </citation>
    <scope>NUCLEOTIDE SEQUENCE [LARGE SCALE GENOMIC DNA]</scope>
    <source>
        <strain evidence="6 7">CGMCC 1.15286</strain>
    </source>
</reference>
<name>A0A917GQI0_9BACL</name>
<dbReference type="Pfam" id="PF00440">
    <property type="entry name" value="TetR_N"/>
    <property type="match status" value="1"/>
</dbReference>
<dbReference type="Proteomes" id="UP000600247">
    <property type="component" value="Unassembled WGS sequence"/>
</dbReference>
<keyword evidence="7" id="KW-1185">Reference proteome</keyword>
<keyword evidence="1" id="KW-0805">Transcription regulation</keyword>
<dbReference type="GO" id="GO:0045892">
    <property type="term" value="P:negative regulation of DNA-templated transcription"/>
    <property type="evidence" value="ECO:0007669"/>
    <property type="project" value="InterPro"/>
</dbReference>
<accession>A0A917GQI0</accession>
<dbReference type="SUPFAM" id="SSF48498">
    <property type="entry name" value="Tetracyclin repressor-like, C-terminal domain"/>
    <property type="match status" value="1"/>
</dbReference>
<feature type="domain" description="HTH tetR-type" evidence="5">
    <location>
        <begin position="40"/>
        <end position="100"/>
    </location>
</feature>
<keyword evidence="3" id="KW-0804">Transcription</keyword>
<dbReference type="Gene3D" id="1.10.357.10">
    <property type="entry name" value="Tetracycline Repressor, domain 2"/>
    <property type="match status" value="1"/>
</dbReference>
<evidence type="ECO:0000313" key="7">
    <source>
        <dbReference type="Proteomes" id="UP000600247"/>
    </source>
</evidence>
<comment type="caution">
    <text evidence="6">The sequence shown here is derived from an EMBL/GenBank/DDBJ whole genome shotgun (WGS) entry which is preliminary data.</text>
</comment>
<evidence type="ECO:0000256" key="3">
    <source>
        <dbReference type="ARBA" id="ARBA00023163"/>
    </source>
</evidence>
<protein>
    <submittedName>
        <fullName evidence="6">TetR family transcriptional regulator</fullName>
    </submittedName>
</protein>
<feature type="DNA-binding region" description="H-T-H motif" evidence="4">
    <location>
        <begin position="63"/>
        <end position="82"/>
    </location>
</feature>
<dbReference type="EMBL" id="BMHY01000001">
    <property type="protein sequence ID" value="GGG53621.1"/>
    <property type="molecule type" value="Genomic_DNA"/>
</dbReference>
<sequence>MSNSLSNKDVEFLTALYYKENMNNTNRVIVSRRDRPAKDPLSRELIVRTAYELLKEQGLAGMSMRKVAKALDTGPSSLYVYVNNLEELNSYVLDSGLGELVLPDSGEGSWKDRLFGALNSYFLLLIENPGLAEISFSTIPRGDKYMELIEYILAALHEGGVSPKSAAWGVDLLLLYVTSIAFEKHTWRKNGTMQPLDIKETFKNADPIRFPFIRSLNEQMFSEGTELQERFRWGLEATLQGIQLNNK</sequence>
<dbReference type="Pfam" id="PF02909">
    <property type="entry name" value="TetR_C_1"/>
    <property type="match status" value="1"/>
</dbReference>
<dbReference type="InterPro" id="IPR036271">
    <property type="entry name" value="Tet_transcr_reg_TetR-rel_C_sf"/>
</dbReference>
<evidence type="ECO:0000256" key="4">
    <source>
        <dbReference type="PROSITE-ProRule" id="PRU00335"/>
    </source>
</evidence>
<dbReference type="InterPro" id="IPR009057">
    <property type="entry name" value="Homeodomain-like_sf"/>
</dbReference>
<evidence type="ECO:0000259" key="5">
    <source>
        <dbReference type="PROSITE" id="PS50977"/>
    </source>
</evidence>
<evidence type="ECO:0000256" key="1">
    <source>
        <dbReference type="ARBA" id="ARBA00023015"/>
    </source>
</evidence>
<dbReference type="GO" id="GO:0003677">
    <property type="term" value="F:DNA binding"/>
    <property type="evidence" value="ECO:0007669"/>
    <property type="project" value="UniProtKB-UniRule"/>
</dbReference>
<dbReference type="AlphaFoldDB" id="A0A917GQI0"/>
<dbReference type="PROSITE" id="PS50977">
    <property type="entry name" value="HTH_TETR_2"/>
    <property type="match status" value="1"/>
</dbReference>
<proteinExistence type="predicted"/>
<dbReference type="InterPro" id="IPR004111">
    <property type="entry name" value="Repressor_TetR_C"/>
</dbReference>
<dbReference type="InterPro" id="IPR001647">
    <property type="entry name" value="HTH_TetR"/>
</dbReference>
<gene>
    <name evidence="6" type="ORF">GCM10010918_02930</name>
</gene>
<evidence type="ECO:0000313" key="6">
    <source>
        <dbReference type="EMBL" id="GGG53621.1"/>
    </source>
</evidence>
<evidence type="ECO:0000256" key="2">
    <source>
        <dbReference type="ARBA" id="ARBA00023125"/>
    </source>
</evidence>